<keyword evidence="10" id="KW-0175">Coiled coil</keyword>
<feature type="transmembrane region" description="Helical" evidence="11">
    <location>
        <begin position="7"/>
        <end position="29"/>
    </location>
</feature>
<evidence type="ECO:0000256" key="4">
    <source>
        <dbReference type="ARBA" id="ARBA00022692"/>
    </source>
</evidence>
<keyword evidence="6 11" id="KW-0472">Membrane</keyword>
<keyword evidence="3" id="KW-0145">Chemotaxis</keyword>
<feature type="coiled-coil region" evidence="10">
    <location>
        <begin position="672"/>
        <end position="699"/>
    </location>
</feature>
<organism evidence="14 15">
    <name type="scientific">Fusibacter ferrireducens</name>
    <dbReference type="NCBI Taxonomy" id="2785058"/>
    <lineage>
        <taxon>Bacteria</taxon>
        <taxon>Bacillati</taxon>
        <taxon>Bacillota</taxon>
        <taxon>Clostridia</taxon>
        <taxon>Eubacteriales</taxon>
        <taxon>Eubacteriales Family XII. Incertae Sedis</taxon>
        <taxon>Fusibacter</taxon>
    </lineage>
</organism>
<dbReference type="CDD" id="cd06225">
    <property type="entry name" value="HAMP"/>
    <property type="match status" value="1"/>
</dbReference>
<evidence type="ECO:0000313" key="15">
    <source>
        <dbReference type="Proteomes" id="UP000614200"/>
    </source>
</evidence>
<evidence type="ECO:0000256" key="7">
    <source>
        <dbReference type="ARBA" id="ARBA00023224"/>
    </source>
</evidence>
<dbReference type="CDD" id="cd12912">
    <property type="entry name" value="PDC2_MCP_like"/>
    <property type="match status" value="1"/>
</dbReference>
<evidence type="ECO:0000256" key="10">
    <source>
        <dbReference type="SAM" id="Coils"/>
    </source>
</evidence>
<protein>
    <submittedName>
        <fullName evidence="14">Methyl-accepting chemotaxis protein</fullName>
    </submittedName>
</protein>
<keyword evidence="2" id="KW-1003">Cell membrane</keyword>
<dbReference type="PANTHER" id="PTHR32089">
    <property type="entry name" value="METHYL-ACCEPTING CHEMOTAXIS PROTEIN MCPB"/>
    <property type="match status" value="1"/>
</dbReference>
<dbReference type="Proteomes" id="UP000614200">
    <property type="component" value="Unassembled WGS sequence"/>
</dbReference>
<evidence type="ECO:0000259" key="13">
    <source>
        <dbReference type="PROSITE" id="PS50885"/>
    </source>
</evidence>
<reference evidence="14 15" key="1">
    <citation type="submission" date="2020-11" db="EMBL/GenBank/DDBJ databases">
        <title>Fusibacter basophilias sp. nov.</title>
        <authorList>
            <person name="Qiu D."/>
        </authorList>
    </citation>
    <scope>NUCLEOTIDE SEQUENCE [LARGE SCALE GENOMIC DNA]</scope>
    <source>
        <strain evidence="14 15">Q10-2</strain>
    </source>
</reference>
<dbReference type="PROSITE" id="PS50885">
    <property type="entry name" value="HAMP"/>
    <property type="match status" value="1"/>
</dbReference>
<dbReference type="SMART" id="SM00283">
    <property type="entry name" value="MA"/>
    <property type="match status" value="1"/>
</dbReference>
<feature type="coiled-coil region" evidence="10">
    <location>
        <begin position="560"/>
        <end position="590"/>
    </location>
</feature>
<feature type="domain" description="HAMP" evidence="13">
    <location>
        <begin position="325"/>
        <end position="377"/>
    </location>
</feature>
<dbReference type="InterPro" id="IPR004089">
    <property type="entry name" value="MCPsignal_dom"/>
</dbReference>
<evidence type="ECO:0000256" key="9">
    <source>
        <dbReference type="PROSITE-ProRule" id="PRU00284"/>
    </source>
</evidence>
<evidence type="ECO:0000259" key="12">
    <source>
        <dbReference type="PROSITE" id="PS50111"/>
    </source>
</evidence>
<dbReference type="Pfam" id="PF02743">
    <property type="entry name" value="dCache_1"/>
    <property type="match status" value="1"/>
</dbReference>
<proteinExistence type="inferred from homology"/>
<name>A0ABR9ZR89_9FIRM</name>
<dbReference type="InterPro" id="IPR033479">
    <property type="entry name" value="dCache_1"/>
</dbReference>
<feature type="domain" description="Methyl-accepting transducer" evidence="12">
    <location>
        <begin position="412"/>
        <end position="648"/>
    </location>
</feature>
<keyword evidence="5 11" id="KW-1133">Transmembrane helix</keyword>
<accession>A0ABR9ZR89</accession>
<keyword evidence="4 11" id="KW-0812">Transmembrane</keyword>
<dbReference type="RefSeq" id="WP_194701206.1">
    <property type="nucleotide sequence ID" value="NZ_JADKNH010000004.1"/>
</dbReference>
<evidence type="ECO:0000256" key="5">
    <source>
        <dbReference type="ARBA" id="ARBA00022989"/>
    </source>
</evidence>
<dbReference type="Gene3D" id="1.10.287.950">
    <property type="entry name" value="Methyl-accepting chemotaxis protein"/>
    <property type="match status" value="1"/>
</dbReference>
<dbReference type="EMBL" id="JADKNH010000004">
    <property type="protein sequence ID" value="MBF4692969.1"/>
    <property type="molecule type" value="Genomic_DNA"/>
</dbReference>
<evidence type="ECO:0000256" key="3">
    <source>
        <dbReference type="ARBA" id="ARBA00022500"/>
    </source>
</evidence>
<dbReference type="Gene3D" id="6.10.340.10">
    <property type="match status" value="1"/>
</dbReference>
<comment type="similarity">
    <text evidence="8">Belongs to the methyl-accepting chemotaxis (MCP) protein family.</text>
</comment>
<evidence type="ECO:0000313" key="14">
    <source>
        <dbReference type="EMBL" id="MBF4692969.1"/>
    </source>
</evidence>
<dbReference type="Gene3D" id="3.30.450.20">
    <property type="entry name" value="PAS domain"/>
    <property type="match status" value="1"/>
</dbReference>
<evidence type="ECO:0000256" key="11">
    <source>
        <dbReference type="SAM" id="Phobius"/>
    </source>
</evidence>
<dbReference type="Pfam" id="PF00015">
    <property type="entry name" value="MCPsignal"/>
    <property type="match status" value="1"/>
</dbReference>
<dbReference type="CDD" id="cd11386">
    <property type="entry name" value="MCP_signal"/>
    <property type="match status" value="1"/>
</dbReference>
<sequence length="699" mass="77087">MKKISTRIILAIMLTSFILVFVMGTVSYLSVKSILISDAEQNLVGIVDKNASEIEASITSVVTLTNQISNIVVSNMDFDKVKNNETEMKNFKSGIETVLKGSIQSLSAQSGWIIFDDAVIKNPGIVSFAKSDDGTYKKDEEYNARESGYGEDAWFKGAIENGSNWTEPYYWEPWDAMVISYSQSVSKDGQIIGVAGTEYFFDTLKERLSQIKIYDTGYATLMDKDFNFLYHPDEKATNLRELAGGDLSYLADEIQSGDTSGLINYTYQGKKKILSYYKLSNGWYLTANPVLSEIYADLNRLTFVFVIIGIVAVAGAALIALFIGKKLAKSIEQFRTAFEIGSSGNLTARIDIREKDEFGIMGDHYNSFIEKTHQVVSEIGRVILRAEESNDRIHKGMDNVIHGEESIYKNEIKAPITLGIDQLQRRLSEVLDNVKNQVAGTEESLAGLEEILASTRDSFYKTEAALEYSEKTSQIATSSYSSIETMNNNMGTIDVNVANANTQIVKLSQLSEDIGGILVTINSISEQTNLLALNAAIEAARAGEAGKGFAVVADEIRKLAEQTSSETDKIKNIIENIQQEVKVVQKANEKVSLSVQDGISISNQVKSSINEILEKAKVNLEHIRAVSLTSKEQIEASEEITKAVSDIASNSVEIETLINDSYNSFASIAKSLNQNTADIDALTADMEKLADEIKFFKVE</sequence>
<evidence type="ECO:0000256" key="6">
    <source>
        <dbReference type="ARBA" id="ARBA00023136"/>
    </source>
</evidence>
<evidence type="ECO:0000256" key="1">
    <source>
        <dbReference type="ARBA" id="ARBA00004651"/>
    </source>
</evidence>
<keyword evidence="15" id="KW-1185">Reference proteome</keyword>
<gene>
    <name evidence="14" type="ORF">ISU02_07550</name>
</gene>
<comment type="caution">
    <text evidence="14">The sequence shown here is derived from an EMBL/GenBank/DDBJ whole genome shotgun (WGS) entry which is preliminary data.</text>
</comment>
<dbReference type="PROSITE" id="PS50111">
    <property type="entry name" value="CHEMOTAXIS_TRANSDUC_2"/>
    <property type="match status" value="1"/>
</dbReference>
<comment type="subcellular location">
    <subcellularLocation>
        <location evidence="1">Cell membrane</location>
        <topology evidence="1">Multi-pass membrane protein</topology>
    </subcellularLocation>
</comment>
<dbReference type="SMART" id="SM00304">
    <property type="entry name" value="HAMP"/>
    <property type="match status" value="1"/>
</dbReference>
<feature type="transmembrane region" description="Helical" evidence="11">
    <location>
        <begin position="301"/>
        <end position="323"/>
    </location>
</feature>
<evidence type="ECO:0000256" key="2">
    <source>
        <dbReference type="ARBA" id="ARBA00022475"/>
    </source>
</evidence>
<keyword evidence="7 9" id="KW-0807">Transducer</keyword>
<dbReference type="SUPFAM" id="SSF58104">
    <property type="entry name" value="Methyl-accepting chemotaxis protein (MCP) signaling domain"/>
    <property type="match status" value="1"/>
</dbReference>
<dbReference type="InterPro" id="IPR003660">
    <property type="entry name" value="HAMP_dom"/>
</dbReference>
<dbReference type="PANTHER" id="PTHR32089:SF112">
    <property type="entry name" value="LYSOZYME-LIKE PROTEIN-RELATED"/>
    <property type="match status" value="1"/>
</dbReference>
<dbReference type="Pfam" id="PF00672">
    <property type="entry name" value="HAMP"/>
    <property type="match status" value="1"/>
</dbReference>
<evidence type="ECO:0000256" key="8">
    <source>
        <dbReference type="ARBA" id="ARBA00029447"/>
    </source>
</evidence>